<dbReference type="PRINTS" id="PR00412">
    <property type="entry name" value="EPOXHYDRLASE"/>
</dbReference>
<dbReference type="GO" id="GO:0016020">
    <property type="term" value="C:membrane"/>
    <property type="evidence" value="ECO:0007669"/>
    <property type="project" value="TreeGrafter"/>
</dbReference>
<evidence type="ECO:0000313" key="3">
    <source>
        <dbReference type="Proteomes" id="UP000676409"/>
    </source>
</evidence>
<dbReference type="RefSeq" id="WP_211940361.1">
    <property type="nucleotide sequence ID" value="NZ_CP073078.1"/>
</dbReference>
<sequence length="290" mass="32758">MEGPTSHFYFSQRLRLHYVDWGNEGAPPLLLLHGGRDHCRNWDWVADRLRGRYHVIAPDLRGHGDSAWAVGGGYDQPAYFYDLAQLVHQKQLAPVTIIAHSLGAGVALNYCGAFPDKISKVIAIEGLGPSPQMIEKMAEVTVDQRLRTWVKDRRETSGRTPRKYATLEDAVARMAEENPHLSDEQARHLTVYGAHQNEDGTYSWKFDNHVRWGGDVGGLSHEDQHRLWRCITAPVLLVRGSESWASDPVLDGRIQHFQNARLVNFEGAGHWVHHDRLDDFMRAADAFLAG</sequence>
<dbReference type="InterPro" id="IPR029058">
    <property type="entry name" value="AB_hydrolase_fold"/>
</dbReference>
<evidence type="ECO:0000313" key="2">
    <source>
        <dbReference type="EMBL" id="QUD90310.1"/>
    </source>
</evidence>
<dbReference type="InterPro" id="IPR000639">
    <property type="entry name" value="Epox_hydrolase-like"/>
</dbReference>
<dbReference type="SUPFAM" id="SSF53474">
    <property type="entry name" value="alpha/beta-Hydrolases"/>
    <property type="match status" value="1"/>
</dbReference>
<dbReference type="KEGG" id="caul:KCG34_10815"/>
<organism evidence="2 3">
    <name type="scientific">Phenylobacterium montanum</name>
    <dbReference type="NCBI Taxonomy" id="2823693"/>
    <lineage>
        <taxon>Bacteria</taxon>
        <taxon>Pseudomonadati</taxon>
        <taxon>Pseudomonadota</taxon>
        <taxon>Alphaproteobacteria</taxon>
        <taxon>Caulobacterales</taxon>
        <taxon>Caulobacteraceae</taxon>
        <taxon>Phenylobacterium</taxon>
    </lineage>
</organism>
<dbReference type="GO" id="GO:0016787">
    <property type="term" value="F:hydrolase activity"/>
    <property type="evidence" value="ECO:0007669"/>
    <property type="project" value="UniProtKB-KW"/>
</dbReference>
<dbReference type="Proteomes" id="UP000676409">
    <property type="component" value="Chromosome"/>
</dbReference>
<keyword evidence="3" id="KW-1185">Reference proteome</keyword>
<evidence type="ECO:0000259" key="1">
    <source>
        <dbReference type="Pfam" id="PF12697"/>
    </source>
</evidence>
<dbReference type="InterPro" id="IPR000073">
    <property type="entry name" value="AB_hydrolase_1"/>
</dbReference>
<dbReference type="Gene3D" id="3.40.50.1820">
    <property type="entry name" value="alpha/beta hydrolase"/>
    <property type="match status" value="1"/>
</dbReference>
<reference evidence="2" key="1">
    <citation type="submission" date="2021-04" db="EMBL/GenBank/DDBJ databases">
        <title>The complete genome sequence of Caulobacter sp. S6.</title>
        <authorList>
            <person name="Tang Y."/>
            <person name="Ouyang W."/>
            <person name="Liu Q."/>
            <person name="Huang B."/>
            <person name="Guo Z."/>
            <person name="Lei P."/>
        </authorList>
    </citation>
    <scope>NUCLEOTIDE SEQUENCE</scope>
    <source>
        <strain evidence="2">S6</strain>
    </source>
</reference>
<dbReference type="InterPro" id="IPR050266">
    <property type="entry name" value="AB_hydrolase_sf"/>
</dbReference>
<accession>A0A975G3Q3</accession>
<dbReference type="AlphaFoldDB" id="A0A975G3Q3"/>
<protein>
    <submittedName>
        <fullName evidence="2">Alpha/beta hydrolase</fullName>
    </submittedName>
</protein>
<dbReference type="EMBL" id="CP073078">
    <property type="protein sequence ID" value="QUD90310.1"/>
    <property type="molecule type" value="Genomic_DNA"/>
</dbReference>
<dbReference type="Pfam" id="PF12697">
    <property type="entry name" value="Abhydrolase_6"/>
    <property type="match status" value="1"/>
</dbReference>
<name>A0A975G3Q3_9CAUL</name>
<dbReference type="PANTHER" id="PTHR43798:SF33">
    <property type="entry name" value="HYDROLASE, PUTATIVE (AFU_ORTHOLOGUE AFUA_2G14860)-RELATED"/>
    <property type="match status" value="1"/>
</dbReference>
<gene>
    <name evidence="2" type="ORF">KCG34_10815</name>
</gene>
<dbReference type="PANTHER" id="PTHR43798">
    <property type="entry name" value="MONOACYLGLYCEROL LIPASE"/>
    <property type="match status" value="1"/>
</dbReference>
<dbReference type="PRINTS" id="PR00111">
    <property type="entry name" value="ABHYDROLASE"/>
</dbReference>
<proteinExistence type="predicted"/>
<feature type="domain" description="AB hydrolase-1" evidence="1">
    <location>
        <begin position="29"/>
        <end position="281"/>
    </location>
</feature>
<keyword evidence="2" id="KW-0378">Hydrolase</keyword>